<feature type="compositionally biased region" description="Polar residues" evidence="3">
    <location>
        <begin position="1"/>
        <end position="16"/>
    </location>
</feature>
<dbReference type="InterPro" id="IPR039448">
    <property type="entry name" value="Beta_helix"/>
</dbReference>
<dbReference type="SMART" id="SM00710">
    <property type="entry name" value="PbH1"/>
    <property type="match status" value="5"/>
</dbReference>
<evidence type="ECO:0000256" key="1">
    <source>
        <dbReference type="ARBA" id="ARBA00022723"/>
    </source>
</evidence>
<dbReference type="PATRIC" id="fig|1218565.3.peg.3679"/>
<keyword evidence="4" id="KW-1133">Transmembrane helix</keyword>
<dbReference type="AlphaFoldDB" id="M6CJU9"/>
<dbReference type="InterPro" id="IPR011050">
    <property type="entry name" value="Pectin_lyase_fold/virulence"/>
</dbReference>
<feature type="transmembrane region" description="Helical" evidence="4">
    <location>
        <begin position="600"/>
        <end position="624"/>
    </location>
</feature>
<dbReference type="GO" id="GO:0005507">
    <property type="term" value="F:copper ion binding"/>
    <property type="evidence" value="ECO:0007669"/>
    <property type="project" value="InterPro"/>
</dbReference>
<organism evidence="7 8">
    <name type="scientific">Leptospira alstonii serovar Sichuan str. 79601</name>
    <dbReference type="NCBI Taxonomy" id="1218565"/>
    <lineage>
        <taxon>Bacteria</taxon>
        <taxon>Pseudomonadati</taxon>
        <taxon>Spirochaetota</taxon>
        <taxon>Spirochaetia</taxon>
        <taxon>Leptospirales</taxon>
        <taxon>Leptospiraceae</taxon>
        <taxon>Leptospira</taxon>
    </lineage>
</organism>
<dbReference type="InterPro" id="IPR006626">
    <property type="entry name" value="PbH1"/>
</dbReference>
<dbReference type="Gene3D" id="2.160.20.10">
    <property type="entry name" value="Single-stranded right-handed beta-helix, Pectin lyase-like"/>
    <property type="match status" value="1"/>
</dbReference>
<dbReference type="Gene3D" id="2.60.40.420">
    <property type="entry name" value="Cupredoxins - blue copper proteins"/>
    <property type="match status" value="1"/>
</dbReference>
<protein>
    <submittedName>
        <fullName evidence="7">Periplasmic copper-binding protein NosD</fullName>
    </submittedName>
</protein>
<feature type="domain" description="Blue (type 1) copper" evidence="5">
    <location>
        <begin position="76"/>
        <end position="158"/>
    </location>
</feature>
<evidence type="ECO:0000313" key="8">
    <source>
        <dbReference type="Proteomes" id="UP000011988"/>
    </source>
</evidence>
<dbReference type="InterPro" id="IPR012334">
    <property type="entry name" value="Pectin_lyas_fold"/>
</dbReference>
<name>M6CJU9_9LEPT</name>
<proteinExistence type="predicted"/>
<dbReference type="SUPFAM" id="SSF49503">
    <property type="entry name" value="Cupredoxins"/>
    <property type="match status" value="1"/>
</dbReference>
<dbReference type="Pfam" id="PF13229">
    <property type="entry name" value="Beta_helix"/>
    <property type="match status" value="1"/>
</dbReference>
<dbReference type="Pfam" id="PF00127">
    <property type="entry name" value="Copper-bind"/>
    <property type="match status" value="1"/>
</dbReference>
<dbReference type="InterPro" id="IPR008972">
    <property type="entry name" value="Cupredoxin"/>
</dbReference>
<keyword evidence="2" id="KW-0186">Copper</keyword>
<evidence type="ECO:0000256" key="4">
    <source>
        <dbReference type="SAM" id="Phobius"/>
    </source>
</evidence>
<keyword evidence="4" id="KW-0812">Transmembrane</keyword>
<dbReference type="Proteomes" id="UP000011988">
    <property type="component" value="Unassembled WGS sequence"/>
</dbReference>
<feature type="domain" description="Right handed beta helix" evidence="6">
    <location>
        <begin position="234"/>
        <end position="353"/>
    </location>
</feature>
<keyword evidence="1" id="KW-0479">Metal-binding</keyword>
<dbReference type="InterPro" id="IPR000923">
    <property type="entry name" value="BlueCu_1"/>
</dbReference>
<dbReference type="EMBL" id="ANIK01000091">
    <property type="protein sequence ID" value="EMJ92182.1"/>
    <property type="molecule type" value="Genomic_DNA"/>
</dbReference>
<evidence type="ECO:0000259" key="6">
    <source>
        <dbReference type="Pfam" id="PF13229"/>
    </source>
</evidence>
<feature type="transmembrane region" description="Helical" evidence="4">
    <location>
        <begin position="668"/>
        <end position="691"/>
    </location>
</feature>
<feature type="region of interest" description="Disordered" evidence="3">
    <location>
        <begin position="1"/>
        <end position="23"/>
    </location>
</feature>
<evidence type="ECO:0000256" key="3">
    <source>
        <dbReference type="SAM" id="MobiDB-lite"/>
    </source>
</evidence>
<evidence type="ECO:0000259" key="5">
    <source>
        <dbReference type="Pfam" id="PF00127"/>
    </source>
</evidence>
<accession>M6CJU9</accession>
<evidence type="ECO:0000256" key="2">
    <source>
        <dbReference type="ARBA" id="ARBA00023008"/>
    </source>
</evidence>
<comment type="caution">
    <text evidence="7">The sequence shown here is derived from an EMBL/GenBank/DDBJ whole genome shotgun (WGS) entry which is preliminary data.</text>
</comment>
<evidence type="ECO:0000313" key="7">
    <source>
        <dbReference type="EMBL" id="EMJ92182.1"/>
    </source>
</evidence>
<keyword evidence="4" id="KW-0472">Membrane</keyword>
<feature type="transmembrane region" description="Helical" evidence="4">
    <location>
        <begin position="636"/>
        <end position="656"/>
    </location>
</feature>
<reference evidence="7 8" key="1">
    <citation type="submission" date="2013-01" db="EMBL/GenBank/DDBJ databases">
        <authorList>
            <person name="Harkins D.M."/>
            <person name="Durkin A.S."/>
            <person name="Brinkac L.M."/>
            <person name="Haft D.H."/>
            <person name="Selengut J.D."/>
            <person name="Sanka R."/>
            <person name="DePew J."/>
            <person name="Purushe J."/>
            <person name="Galloway R.L."/>
            <person name="Vinetz J.M."/>
            <person name="Sutton G.G."/>
            <person name="Nierman W.C."/>
            <person name="Fouts D.E."/>
        </authorList>
    </citation>
    <scope>NUCLEOTIDE SEQUENCE [LARGE SCALE GENOMIC DNA]</scope>
    <source>
        <strain evidence="7 8">79601</strain>
    </source>
</reference>
<feature type="transmembrane region" description="Helical" evidence="4">
    <location>
        <begin position="36"/>
        <end position="55"/>
    </location>
</feature>
<dbReference type="GO" id="GO:0009055">
    <property type="term" value="F:electron transfer activity"/>
    <property type="evidence" value="ECO:0007669"/>
    <property type="project" value="InterPro"/>
</dbReference>
<gene>
    <name evidence="7" type="ORF">LEP1GSC194_1937</name>
</gene>
<dbReference type="SUPFAM" id="SSF51126">
    <property type="entry name" value="Pectin lyase-like"/>
    <property type="match status" value="1"/>
</dbReference>
<sequence>MRTIHNNSQIQYTNKIPESPEVQSKMKKPSFEIKKAAYLFLLLFVGVCLGVLVSACSGEKKNEIEGFAHVLMIDNSFSPPMQRIPVGGIVEFVNSGNNPHNAISVDKNWSTEKSFGNIVMPRGTKTKVTFSKEGVFPYFCSFHATPDGLSGMVGDVVVGNVPYNPAAKSGRSWKNVSQFSGTTRKVPSSYPTIQNAVDAASPGDLVLIGEGVYLEEVTVTTPSITIRGVDRNKVVIDGQFQRGNGIMVVAADGVVIENMTARNATLNGFYWTGVKGFRGSYLTAYNNGDYGIYAFDSMNGVIEHSYASGSPDSGIYIGQCYPCKAIVSDVVSEHNALGYSGTNAGGELYLIGSVWKNNIVGLAPNTLDRELLPPERETTIVGNLVYNNNNPKAPIAALEYPSFGNGILIAGGLSNVIRKNVVIDHENNGIVILPNLDENFWISHNNVVQDNIVYNSGRADIALAGPMSTGNCFSGNEYRTELPAFLEKWNGCNSWIRLPMGGDLSMMLGALGLMVQASGGKFPSGNYKEQPIPKPQINIPQGSSAPVRPALTAFEDFNLDLNKISLPKEAEEVLKTVPRKPAPTTGAITLVKPISLFPFFYHWLGFLLPFAIYICWTSLSLFDLKDRTDLDRNKKLFWIAAITLIPILSPAVYLLGGNKYPSWFKRTLVWGGLIAFFLLAAYTGISLMNGVGTKTVS</sequence>